<dbReference type="SUPFAM" id="SSF52058">
    <property type="entry name" value="L domain-like"/>
    <property type="match status" value="1"/>
</dbReference>
<dbReference type="Gene3D" id="1.10.8.430">
    <property type="entry name" value="Helical domain of apoptotic protease-activating factors"/>
    <property type="match status" value="1"/>
</dbReference>
<dbReference type="PANTHER" id="PTHR23155">
    <property type="entry name" value="DISEASE RESISTANCE PROTEIN RP"/>
    <property type="match status" value="1"/>
</dbReference>
<dbReference type="CDD" id="cd09272">
    <property type="entry name" value="RNase_HI_RT_Ty1"/>
    <property type="match status" value="1"/>
</dbReference>
<keyword evidence="6" id="KW-0067">ATP-binding</keyword>
<sequence length="866" mass="99739">MDRGFRRSLSEPTLYIKSQGNDTLIVSLYVDDLIYTGNNEKMIQDFKEDMMKTFEMSDLGLMHFFLGIEINQEKEGIFICQRKYTETLLKKFKMESCKTVTTPLVTGEKYQKEDGSQKVDGSIVRAKYYAAAKRILRYLRGTKDFGIWYKSTNDAKLVGYTDSDWAGSVDDMKSTSGYTFSLGSGIFSWASKKQATVAQSSAEAEYIAAAATSNQAIWLRRILEDIGEKQEEPTTIYCDNKSAIAITKNPVQHSRTKHIDIKYHSLREATTRGEIELKRAFAIAEAYSKVLLTTRNQNIASAEYIYKLECLSEDEGWELLQKIALSTNYSQELPTTEITLLEEYGREIVKQCGCLPLPISVLGGILRQEKTSIEWEKVCRNLDSYLRHGKGLENDKRVEQILDLSYNVLPFNLKPCFLYLACFREDEDIEIKDLYLLWMAEGMISLEDRGRGESLQDVAERYLFELASRCMVQVKINEYSICNRFKSCRLHDLMRDLCLLKGKTAGFVDVVDKQIGRDEASSVCKISRLAIHLDNLDDDHIRNIGKNKNLRSLLFLEKRWKFIERNHMEDVNFGVFKSLKILIFESYKFKDGKLPKGIEHLILLKLLSIKHSNVEELPASICKLPCLQSLNLQVNREMKIPNLMYKLRRLRHLYMPDAIWSWSIIIGGGKLKLDGLNDLETLIGFSSSKFETTHLLKLQKLRVLNGIISDDESLSMIVDHILNHQDQFHDTQLFVRKYCNVNREEDGSTLFRRLVMCHSLSDLRTDCGTDCGVIKLPTYECHMLYRNVTVLTLEKSKMEEDPMEVLEKLPMLRRLRLESDAYVGREMVCRATGFPQLRSLFLSQLSNLVDWRVEKGAQSLYSRALP</sequence>
<dbReference type="InterPro" id="IPR032675">
    <property type="entry name" value="LRR_dom_sf"/>
</dbReference>
<keyword evidence="2" id="KW-0433">Leucine-rich repeat</keyword>
<evidence type="ECO:0000256" key="3">
    <source>
        <dbReference type="ARBA" id="ARBA00022737"/>
    </source>
</evidence>
<evidence type="ECO:0000256" key="1">
    <source>
        <dbReference type="ARBA" id="ARBA00008894"/>
    </source>
</evidence>
<name>A0AAW2S746_SESRA</name>
<dbReference type="AlphaFoldDB" id="A0AAW2S746"/>
<evidence type="ECO:0000259" key="8">
    <source>
        <dbReference type="Pfam" id="PF07727"/>
    </source>
</evidence>
<dbReference type="InterPro" id="IPR013103">
    <property type="entry name" value="RVT_2"/>
</dbReference>
<dbReference type="InterPro" id="IPR043502">
    <property type="entry name" value="DNA/RNA_pol_sf"/>
</dbReference>
<evidence type="ECO:0000259" key="10">
    <source>
        <dbReference type="Pfam" id="PF23598"/>
    </source>
</evidence>
<dbReference type="GO" id="GO:0098542">
    <property type="term" value="P:defense response to other organism"/>
    <property type="evidence" value="ECO:0007669"/>
    <property type="project" value="TreeGrafter"/>
</dbReference>
<proteinExistence type="inferred from homology"/>
<dbReference type="FunFam" id="1.10.10.10:FF:000322">
    <property type="entry name" value="Probable disease resistance protein At1g63360"/>
    <property type="match status" value="1"/>
</dbReference>
<evidence type="ECO:0000256" key="4">
    <source>
        <dbReference type="ARBA" id="ARBA00022741"/>
    </source>
</evidence>
<dbReference type="Pfam" id="PF23559">
    <property type="entry name" value="WHD_DRP"/>
    <property type="match status" value="1"/>
</dbReference>
<protein>
    <submittedName>
        <fullName evidence="11">Disease resistance protein RXW24L</fullName>
    </submittedName>
</protein>
<feature type="domain" description="NB-ARC" evidence="7">
    <location>
        <begin position="281"/>
        <end position="327"/>
    </location>
</feature>
<dbReference type="EMBL" id="JACGWJ010000011">
    <property type="protein sequence ID" value="KAL0388289.1"/>
    <property type="molecule type" value="Genomic_DNA"/>
</dbReference>
<dbReference type="Gene3D" id="1.10.10.10">
    <property type="entry name" value="Winged helix-like DNA-binding domain superfamily/Winged helix DNA-binding domain"/>
    <property type="match status" value="1"/>
</dbReference>
<evidence type="ECO:0000313" key="11">
    <source>
        <dbReference type="EMBL" id="KAL0388289.1"/>
    </source>
</evidence>
<keyword evidence="5" id="KW-0611">Plant defense</keyword>
<dbReference type="InterPro" id="IPR027417">
    <property type="entry name" value="P-loop_NTPase"/>
</dbReference>
<organism evidence="11">
    <name type="scientific">Sesamum radiatum</name>
    <name type="common">Black benniseed</name>
    <dbReference type="NCBI Taxonomy" id="300843"/>
    <lineage>
        <taxon>Eukaryota</taxon>
        <taxon>Viridiplantae</taxon>
        <taxon>Streptophyta</taxon>
        <taxon>Embryophyta</taxon>
        <taxon>Tracheophyta</taxon>
        <taxon>Spermatophyta</taxon>
        <taxon>Magnoliopsida</taxon>
        <taxon>eudicotyledons</taxon>
        <taxon>Gunneridae</taxon>
        <taxon>Pentapetalae</taxon>
        <taxon>asterids</taxon>
        <taxon>lamiids</taxon>
        <taxon>Lamiales</taxon>
        <taxon>Pedaliaceae</taxon>
        <taxon>Sesamum</taxon>
    </lineage>
</organism>
<dbReference type="InterPro" id="IPR055414">
    <property type="entry name" value="LRR_R13L4/SHOC2-like"/>
</dbReference>
<evidence type="ECO:0000256" key="6">
    <source>
        <dbReference type="ARBA" id="ARBA00022840"/>
    </source>
</evidence>
<comment type="similarity">
    <text evidence="1">Belongs to the disease resistance NB-LRR family.</text>
</comment>
<evidence type="ECO:0000259" key="9">
    <source>
        <dbReference type="Pfam" id="PF23559"/>
    </source>
</evidence>
<dbReference type="PANTHER" id="PTHR23155:SF1185">
    <property type="entry name" value="DISEASE RESISTANCE RPP8-LIKE PROTEIN 3-RELATED"/>
    <property type="match status" value="1"/>
</dbReference>
<dbReference type="SUPFAM" id="SSF56672">
    <property type="entry name" value="DNA/RNA polymerases"/>
    <property type="match status" value="1"/>
</dbReference>
<dbReference type="InterPro" id="IPR036388">
    <property type="entry name" value="WH-like_DNA-bd_sf"/>
</dbReference>
<gene>
    <name evidence="11" type="ORF">Sradi_2710700</name>
</gene>
<comment type="caution">
    <text evidence="11">The sequence shown here is derived from an EMBL/GenBank/DDBJ whole genome shotgun (WGS) entry which is preliminary data.</text>
</comment>
<feature type="domain" description="Reverse transcriptase Ty1/copia-type" evidence="8">
    <location>
        <begin position="1"/>
        <end position="105"/>
    </location>
</feature>
<dbReference type="Pfam" id="PF00931">
    <property type="entry name" value="NB-ARC"/>
    <property type="match status" value="1"/>
</dbReference>
<feature type="domain" description="Disease resistance R13L4/SHOC-2-like LRR" evidence="10">
    <location>
        <begin position="572"/>
        <end position="848"/>
    </location>
</feature>
<dbReference type="Pfam" id="PF23598">
    <property type="entry name" value="LRR_14"/>
    <property type="match status" value="1"/>
</dbReference>
<dbReference type="Gene3D" id="3.80.10.10">
    <property type="entry name" value="Ribonuclease Inhibitor"/>
    <property type="match status" value="1"/>
</dbReference>
<dbReference type="GO" id="GO:0005524">
    <property type="term" value="F:ATP binding"/>
    <property type="evidence" value="ECO:0007669"/>
    <property type="project" value="UniProtKB-KW"/>
</dbReference>
<dbReference type="Pfam" id="PF07727">
    <property type="entry name" value="RVT_2"/>
    <property type="match status" value="1"/>
</dbReference>
<keyword evidence="4" id="KW-0547">Nucleotide-binding</keyword>
<reference evidence="11" key="1">
    <citation type="submission" date="2020-06" db="EMBL/GenBank/DDBJ databases">
        <authorList>
            <person name="Li T."/>
            <person name="Hu X."/>
            <person name="Zhang T."/>
            <person name="Song X."/>
            <person name="Zhang H."/>
            <person name="Dai N."/>
            <person name="Sheng W."/>
            <person name="Hou X."/>
            <person name="Wei L."/>
        </authorList>
    </citation>
    <scope>NUCLEOTIDE SEQUENCE</scope>
    <source>
        <strain evidence="11">G02</strain>
        <tissue evidence="11">Leaf</tissue>
    </source>
</reference>
<dbReference type="GO" id="GO:0043531">
    <property type="term" value="F:ADP binding"/>
    <property type="evidence" value="ECO:0007669"/>
    <property type="project" value="InterPro"/>
</dbReference>
<dbReference type="InterPro" id="IPR042197">
    <property type="entry name" value="Apaf_helical"/>
</dbReference>
<keyword evidence="3" id="KW-0677">Repeat</keyword>
<evidence type="ECO:0000256" key="2">
    <source>
        <dbReference type="ARBA" id="ARBA00022614"/>
    </source>
</evidence>
<reference evidence="11" key="2">
    <citation type="journal article" date="2024" name="Plant">
        <title>Genomic evolution and insights into agronomic trait innovations of Sesamum species.</title>
        <authorList>
            <person name="Miao H."/>
            <person name="Wang L."/>
            <person name="Qu L."/>
            <person name="Liu H."/>
            <person name="Sun Y."/>
            <person name="Le M."/>
            <person name="Wang Q."/>
            <person name="Wei S."/>
            <person name="Zheng Y."/>
            <person name="Lin W."/>
            <person name="Duan Y."/>
            <person name="Cao H."/>
            <person name="Xiong S."/>
            <person name="Wang X."/>
            <person name="Wei L."/>
            <person name="Li C."/>
            <person name="Ma Q."/>
            <person name="Ju M."/>
            <person name="Zhao R."/>
            <person name="Li G."/>
            <person name="Mu C."/>
            <person name="Tian Q."/>
            <person name="Mei H."/>
            <person name="Zhang T."/>
            <person name="Gao T."/>
            <person name="Zhang H."/>
        </authorList>
    </citation>
    <scope>NUCLEOTIDE SEQUENCE</scope>
    <source>
        <strain evidence="11">G02</strain>
    </source>
</reference>
<evidence type="ECO:0000256" key="5">
    <source>
        <dbReference type="ARBA" id="ARBA00022821"/>
    </source>
</evidence>
<dbReference type="InterPro" id="IPR044974">
    <property type="entry name" value="Disease_R_plants"/>
</dbReference>
<feature type="domain" description="Disease resistance protein winged helix" evidence="9">
    <location>
        <begin position="423"/>
        <end position="498"/>
    </location>
</feature>
<dbReference type="InterPro" id="IPR058922">
    <property type="entry name" value="WHD_DRP"/>
</dbReference>
<accession>A0AAW2S746</accession>
<dbReference type="InterPro" id="IPR002182">
    <property type="entry name" value="NB-ARC"/>
</dbReference>
<dbReference type="SUPFAM" id="SSF52540">
    <property type="entry name" value="P-loop containing nucleoside triphosphate hydrolases"/>
    <property type="match status" value="1"/>
</dbReference>
<evidence type="ECO:0000259" key="7">
    <source>
        <dbReference type="Pfam" id="PF00931"/>
    </source>
</evidence>